<keyword evidence="3" id="KW-1185">Reference proteome</keyword>
<protein>
    <submittedName>
        <fullName evidence="2">Uncharacterized protein</fullName>
    </submittedName>
</protein>
<evidence type="ECO:0000313" key="3">
    <source>
        <dbReference type="Proteomes" id="UP000460626"/>
    </source>
</evidence>
<gene>
    <name evidence="2" type="ORF">GRI62_01660</name>
</gene>
<dbReference type="PROSITE" id="PS51257">
    <property type="entry name" value="PROKAR_LIPOPROTEIN"/>
    <property type="match status" value="1"/>
</dbReference>
<dbReference type="EMBL" id="WTYH01000001">
    <property type="protein sequence ID" value="MXO92312.1"/>
    <property type="molecule type" value="Genomic_DNA"/>
</dbReference>
<comment type="caution">
    <text evidence="2">The sequence shown here is derived from an EMBL/GenBank/DDBJ whole genome shotgun (WGS) entry which is preliminary data.</text>
</comment>
<sequence>MMSRPLVLTALLLLAACGDDAPATDEGGREASGEVLEGSISDAMLPIEDVRSQPPLAGGSEDGDGETDSDADAPASAASASSRSSAQEPVQEPAETPAEEPAEAPAEPAAED</sequence>
<evidence type="ECO:0000256" key="1">
    <source>
        <dbReference type="SAM" id="MobiDB-lite"/>
    </source>
</evidence>
<feature type="compositionally biased region" description="Low complexity" evidence="1">
    <location>
        <begin position="103"/>
        <end position="112"/>
    </location>
</feature>
<feature type="region of interest" description="Disordered" evidence="1">
    <location>
        <begin position="19"/>
        <end position="112"/>
    </location>
</feature>
<dbReference type="Proteomes" id="UP000460626">
    <property type="component" value="Unassembled WGS sequence"/>
</dbReference>
<name>A0A844ZYJ3_9SPHN</name>
<dbReference type="OrthoDB" id="7511418at2"/>
<feature type="compositionally biased region" description="Acidic residues" evidence="1">
    <location>
        <begin position="61"/>
        <end position="71"/>
    </location>
</feature>
<feature type="compositionally biased region" description="Low complexity" evidence="1">
    <location>
        <begin position="72"/>
        <end position="96"/>
    </location>
</feature>
<organism evidence="2 3">
    <name type="scientific">Aurantiacibacter arachoides</name>
    <dbReference type="NCBI Taxonomy" id="1850444"/>
    <lineage>
        <taxon>Bacteria</taxon>
        <taxon>Pseudomonadati</taxon>
        <taxon>Pseudomonadota</taxon>
        <taxon>Alphaproteobacteria</taxon>
        <taxon>Sphingomonadales</taxon>
        <taxon>Erythrobacteraceae</taxon>
        <taxon>Aurantiacibacter</taxon>
    </lineage>
</organism>
<dbReference type="RefSeq" id="WP_131451703.1">
    <property type="nucleotide sequence ID" value="NZ_BMJK01000001.1"/>
</dbReference>
<reference evidence="2 3" key="1">
    <citation type="submission" date="2019-12" db="EMBL/GenBank/DDBJ databases">
        <title>Genomic-based taxomic classification of the family Erythrobacteraceae.</title>
        <authorList>
            <person name="Xu L."/>
        </authorList>
    </citation>
    <scope>NUCLEOTIDE SEQUENCE [LARGE SCALE GENOMIC DNA]</scope>
    <source>
        <strain evidence="2 3">RC4-10-4</strain>
    </source>
</reference>
<proteinExistence type="predicted"/>
<evidence type="ECO:0000313" key="2">
    <source>
        <dbReference type="EMBL" id="MXO92312.1"/>
    </source>
</evidence>
<dbReference type="AlphaFoldDB" id="A0A844ZYJ3"/>
<accession>A0A844ZYJ3</accession>